<evidence type="ECO:0000259" key="4">
    <source>
        <dbReference type="PROSITE" id="PS51736"/>
    </source>
</evidence>
<evidence type="ECO:0000313" key="6">
    <source>
        <dbReference type="Proteomes" id="UP001335100"/>
    </source>
</evidence>
<protein>
    <submittedName>
        <fullName evidence="5">Recombinase family protein</fullName>
    </submittedName>
</protein>
<evidence type="ECO:0000256" key="3">
    <source>
        <dbReference type="ARBA" id="ARBA00023172"/>
    </source>
</evidence>
<dbReference type="SUPFAM" id="SSF53041">
    <property type="entry name" value="Resolvase-like"/>
    <property type="match status" value="1"/>
</dbReference>
<dbReference type="EMBL" id="JAZDQJ010000014">
    <property type="protein sequence ID" value="MEE1934343.1"/>
    <property type="molecule type" value="Genomic_DNA"/>
</dbReference>
<dbReference type="InterPro" id="IPR050639">
    <property type="entry name" value="SSR_resolvase"/>
</dbReference>
<dbReference type="PROSITE" id="PS00398">
    <property type="entry name" value="RECOMBINASES_2"/>
    <property type="match status" value="1"/>
</dbReference>
<dbReference type="SMART" id="SM00857">
    <property type="entry name" value="Resolvase"/>
    <property type="match status" value="1"/>
</dbReference>
<comment type="caution">
    <text evidence="5">The sequence shown here is derived from an EMBL/GenBank/DDBJ whole genome shotgun (WGS) entry which is preliminary data.</text>
</comment>
<dbReference type="PROSITE" id="PS51736">
    <property type="entry name" value="RECOMBINASES_3"/>
    <property type="match status" value="1"/>
</dbReference>
<dbReference type="CDD" id="cd00338">
    <property type="entry name" value="Ser_Recombinase"/>
    <property type="match status" value="1"/>
</dbReference>
<keyword evidence="2" id="KW-0238">DNA-binding</keyword>
<dbReference type="InterPro" id="IPR006119">
    <property type="entry name" value="Resolv_N"/>
</dbReference>
<dbReference type="InterPro" id="IPR006118">
    <property type="entry name" value="Recombinase_CS"/>
</dbReference>
<evidence type="ECO:0000313" key="5">
    <source>
        <dbReference type="EMBL" id="MEE1934343.1"/>
    </source>
</evidence>
<accession>A0ABU7HS37</accession>
<dbReference type="InterPro" id="IPR025827">
    <property type="entry name" value="Zn_ribbon_recom_dom"/>
</dbReference>
<feature type="domain" description="Resolvase/invertase-type recombinase catalytic" evidence="4">
    <location>
        <begin position="3"/>
        <end position="160"/>
    </location>
</feature>
<dbReference type="Pfam" id="PF13408">
    <property type="entry name" value="Zn_ribbon_recom"/>
    <property type="match status" value="1"/>
</dbReference>
<reference evidence="5 6" key="1">
    <citation type="submission" date="2024-01" db="EMBL/GenBank/DDBJ databases">
        <title>Unpublished Manusciprt.</title>
        <authorList>
            <person name="Duman M."/>
            <person name="Valdes E.G."/>
            <person name="Ajmi N."/>
            <person name="Altun S."/>
            <person name="Saticioglu I.B."/>
        </authorList>
    </citation>
    <scope>NUCLEOTIDE SEQUENCE [LARGE SCALE GENOMIC DNA]</scope>
    <source>
        <strain evidence="5 6">148P</strain>
    </source>
</reference>
<keyword evidence="1" id="KW-0229">DNA integration</keyword>
<dbReference type="PANTHER" id="PTHR30461">
    <property type="entry name" value="DNA-INVERTASE FROM LAMBDOID PROPHAGE"/>
    <property type="match status" value="1"/>
</dbReference>
<name>A0ABU7HS37_9PSED</name>
<dbReference type="InterPro" id="IPR038109">
    <property type="entry name" value="DNA_bind_recomb_sf"/>
</dbReference>
<evidence type="ECO:0000256" key="1">
    <source>
        <dbReference type="ARBA" id="ARBA00022908"/>
    </source>
</evidence>
<keyword evidence="6" id="KW-1185">Reference proteome</keyword>
<evidence type="ECO:0000256" key="2">
    <source>
        <dbReference type="ARBA" id="ARBA00023125"/>
    </source>
</evidence>
<dbReference type="Pfam" id="PF00239">
    <property type="entry name" value="Resolvase"/>
    <property type="match status" value="1"/>
</dbReference>
<dbReference type="InterPro" id="IPR011109">
    <property type="entry name" value="DNA_bind_recombinase_dom"/>
</dbReference>
<dbReference type="PANTHER" id="PTHR30461:SF2">
    <property type="entry name" value="SERINE RECOMBINASE PINE-RELATED"/>
    <property type="match status" value="1"/>
</dbReference>
<dbReference type="InterPro" id="IPR036162">
    <property type="entry name" value="Resolvase-like_N_sf"/>
</dbReference>
<proteinExistence type="predicted"/>
<gene>
    <name evidence="5" type="ORF">V0R50_14000</name>
</gene>
<dbReference type="RefSeq" id="WP_330075117.1">
    <property type="nucleotide sequence ID" value="NZ_JAZDQJ010000014.1"/>
</dbReference>
<dbReference type="Gene3D" id="3.90.1750.20">
    <property type="entry name" value="Putative Large Serine Recombinase, Chain B, Domain 2"/>
    <property type="match status" value="1"/>
</dbReference>
<keyword evidence="3" id="KW-0233">DNA recombination</keyword>
<dbReference type="Proteomes" id="UP001335100">
    <property type="component" value="Unassembled WGS sequence"/>
</dbReference>
<dbReference type="Pfam" id="PF07508">
    <property type="entry name" value="Recombinase"/>
    <property type="match status" value="1"/>
</dbReference>
<sequence>MPYAVGYARFSSIKQGKGTSLARQKELIAEWINNNKEYQIYPKTFQDLGRSASKGDHLKHGFGKLLQAIEQKEIGEGDVILVEAIDRIGRLPELQMFSLINEIIKSKVKIVTLEDGVTYGPDIKTDQIWTLLGKVQQAFHYSQSLSKRISASYRRREEIAKTGIIPRRRTPIWLTSDGKLKDGIASAMKDAFEDALAGLGERRILRNLKDKHSAFERINPSTIRRWLTNKTAIGYWKEHKIYPAVVSEELFYQVQQRFEDEYKPATAPRTYFLSGLIKCGECGANMQIKVNKHSPFSMHCSTRCKFGDARCPNGKSFPVPVLMHICQDTATSAVETAMQRTQLTTQRKEIIVIDGKLREATKIIENLTHLQALHGVVPELNQQLTIAIENRRTLDNKKLLLNIELEENHCRYEEAWDYQYELIEDNPMRLNALLQSANYNLTCFNDGRIKANTTGNEFSSSRYAGYDRKKQAYKVLVGDTMKYIFNQQGTIALGRAATLRKMLEGQRPAQLEQQEGLDSTECEIIDFFKTIPM</sequence>
<organism evidence="5 6">
    <name type="scientific">Pseudomonas ulcerans</name>
    <dbReference type="NCBI Taxonomy" id="3115852"/>
    <lineage>
        <taxon>Bacteria</taxon>
        <taxon>Pseudomonadati</taxon>
        <taxon>Pseudomonadota</taxon>
        <taxon>Gammaproteobacteria</taxon>
        <taxon>Pseudomonadales</taxon>
        <taxon>Pseudomonadaceae</taxon>
        <taxon>Pseudomonas</taxon>
    </lineage>
</organism>
<dbReference type="Gene3D" id="3.40.50.1390">
    <property type="entry name" value="Resolvase, N-terminal catalytic domain"/>
    <property type="match status" value="1"/>
</dbReference>